<dbReference type="Pfam" id="PF00899">
    <property type="entry name" value="ThiF"/>
    <property type="match status" value="1"/>
</dbReference>
<dbReference type="SUPFAM" id="SSF69572">
    <property type="entry name" value="Activating enzymes of the ubiquitin-like proteins"/>
    <property type="match status" value="1"/>
</dbReference>
<evidence type="ECO:0000256" key="1">
    <source>
        <dbReference type="ARBA" id="ARBA00004718"/>
    </source>
</evidence>
<feature type="compositionally biased region" description="Basic and acidic residues" evidence="13">
    <location>
        <begin position="591"/>
        <end position="603"/>
    </location>
</feature>
<keyword evidence="6 8" id="KW-0862">Zinc</keyword>
<dbReference type="Gene3D" id="3.50.50.80">
    <property type="entry name" value="Ubiquitin-activating enzyme E1, inactive adenylation domain, subdomain 1"/>
    <property type="match status" value="1"/>
</dbReference>
<evidence type="ECO:0000259" key="16">
    <source>
        <dbReference type="Pfam" id="PF14732"/>
    </source>
</evidence>
<dbReference type="InterPro" id="IPR028077">
    <property type="entry name" value="UAE_UbL_dom"/>
</dbReference>
<feature type="active site" description="Glycyl thioester intermediate" evidence="9 12">
    <location>
        <position position="195"/>
    </location>
</feature>
<dbReference type="FunFam" id="3.50.50.80:FF:000002">
    <property type="entry name" value="SUMO-activating enzyme subunit 2"/>
    <property type="match status" value="1"/>
</dbReference>
<dbReference type="InterPro" id="IPR030661">
    <property type="entry name" value="Uba2"/>
</dbReference>
<dbReference type="PIRSF" id="PIRSF039133">
    <property type="entry name" value="SUMO_E1B"/>
    <property type="match status" value="1"/>
</dbReference>
<feature type="binding site" evidence="10">
    <location>
        <begin position="138"/>
        <end position="143"/>
    </location>
    <ligand>
        <name>ATP</name>
        <dbReference type="ChEBI" id="CHEBI:30616"/>
    </ligand>
</feature>
<evidence type="ECO:0000256" key="3">
    <source>
        <dbReference type="ARBA" id="ARBA00022723"/>
    </source>
</evidence>
<gene>
    <name evidence="17" type="ORF">SEMRO_13_G009870.1</name>
</gene>
<feature type="domain" description="Ubiquitin/SUMO-activating enzyme ubiquitin-like" evidence="16">
    <location>
        <begin position="467"/>
        <end position="558"/>
    </location>
</feature>
<dbReference type="InterPro" id="IPR042449">
    <property type="entry name" value="Ub-E1_IAD_1"/>
</dbReference>
<feature type="binding site" evidence="11">
    <location>
        <position position="460"/>
    </location>
    <ligand>
        <name>Zn(2+)</name>
        <dbReference type="ChEBI" id="CHEBI:29105"/>
    </ligand>
</feature>
<dbReference type="GO" id="GO:0016925">
    <property type="term" value="P:protein sumoylation"/>
    <property type="evidence" value="ECO:0007669"/>
    <property type="project" value="UniProtKB-UniRule"/>
</dbReference>
<evidence type="ECO:0000259" key="15">
    <source>
        <dbReference type="Pfam" id="PF10585"/>
    </source>
</evidence>
<feature type="region of interest" description="Disordered" evidence="13">
    <location>
        <begin position="566"/>
        <end position="657"/>
    </location>
</feature>
<keyword evidence="5 8" id="KW-0833">Ubl conjugation pathway</keyword>
<comment type="similarity">
    <text evidence="2 8">Belongs to the ubiquitin-activating E1 family.</text>
</comment>
<feature type="compositionally biased region" description="Low complexity" evidence="13">
    <location>
        <begin position="575"/>
        <end position="590"/>
    </location>
</feature>
<feature type="compositionally biased region" description="Acidic residues" evidence="13">
    <location>
        <begin position="646"/>
        <end position="657"/>
    </location>
</feature>
<keyword evidence="3 8" id="KW-0479">Metal-binding</keyword>
<dbReference type="OrthoDB" id="10255449at2759"/>
<dbReference type="InterPro" id="IPR019572">
    <property type="entry name" value="UBA_E1_SCCH"/>
</dbReference>
<feature type="compositionally biased region" description="Basic and acidic residues" evidence="13">
    <location>
        <begin position="617"/>
        <end position="638"/>
    </location>
</feature>
<feature type="binding site" evidence="11">
    <location>
        <position position="183"/>
    </location>
    <ligand>
        <name>Zn(2+)</name>
        <dbReference type="ChEBI" id="CHEBI:29105"/>
    </ligand>
</feature>
<dbReference type="GO" id="GO:0031510">
    <property type="term" value="C:SUMO activating enzyme complex"/>
    <property type="evidence" value="ECO:0007669"/>
    <property type="project" value="UniProtKB-UniRule"/>
</dbReference>
<dbReference type="Proteomes" id="UP001153069">
    <property type="component" value="Unassembled WGS sequence"/>
</dbReference>
<organism evidence="17 18">
    <name type="scientific">Seminavis robusta</name>
    <dbReference type="NCBI Taxonomy" id="568900"/>
    <lineage>
        <taxon>Eukaryota</taxon>
        <taxon>Sar</taxon>
        <taxon>Stramenopiles</taxon>
        <taxon>Ochrophyta</taxon>
        <taxon>Bacillariophyta</taxon>
        <taxon>Bacillariophyceae</taxon>
        <taxon>Bacillariophycidae</taxon>
        <taxon>Naviculales</taxon>
        <taxon>Naviculaceae</taxon>
        <taxon>Seminavis</taxon>
    </lineage>
</organism>
<dbReference type="InterPro" id="IPR045886">
    <property type="entry name" value="ThiF/MoeB/HesA"/>
</dbReference>
<dbReference type="PANTHER" id="PTHR10953:SF5">
    <property type="entry name" value="SUMO-ACTIVATING ENZYME SUBUNIT 2"/>
    <property type="match status" value="1"/>
</dbReference>
<comment type="pathway">
    <text evidence="1 8">Protein modification; protein sumoylation.</text>
</comment>
<dbReference type="InterPro" id="IPR035985">
    <property type="entry name" value="Ubiquitin-activating_enz"/>
</dbReference>
<dbReference type="PANTHER" id="PTHR10953">
    <property type="entry name" value="UBIQUITIN-ACTIVATING ENZYME E1"/>
    <property type="match status" value="1"/>
</dbReference>
<evidence type="ECO:0000256" key="7">
    <source>
        <dbReference type="ARBA" id="ARBA00022840"/>
    </source>
</evidence>
<dbReference type="GO" id="GO:0019948">
    <property type="term" value="F:SUMO activating enzyme activity"/>
    <property type="evidence" value="ECO:0007669"/>
    <property type="project" value="UniProtKB-UniRule"/>
</dbReference>
<sequence>MTSNSGILSSLTATLGPEVVSKIESSKILLVGSGGIGCELIKNLTLTGFRHVETIDMDTIDVSNLNRQLLFRSQHVGKSKCEVACQVAVEMLGTTTTGADEENKQPIVYQAHHGNVCDNTKFNVHFVKKFDLVLNALDNVTARRRVNRLCLAASVPLVEAGTTGYLGQVNVMDKASGVACYECITQETQKVYPICTIRSTPSMPVHTIVWAKELYKLLFADKLDESMLYEDPQGEEPSTYMKSVDELRTILKDKAKSKDYVVEAATALIKALYVAEIQKQLDMGRYAGAKKTPAILGDDIITNGAAKDQTAPSQTKATDQLWTPTECVTEVVACLLEAHAAEPDTLLQAFDKDDDLAMRFVASASNLRSHVFQITPLQSLYSAKGIAGNIIPAIATTNAVVAGLQMIQVINILKAKMEKKEGGNLMEHCRYINCIRQCTRNGLFLIPCKLQPPNPKCFVCRDATLQLAINVNNWTLQTFLQRIVKKELGFEEPTLLLEDDYIWEEGEDADSQAYKVNLPKVLSKLPCGGMQHGTVLKIEDFSQDLQVNVAIAHQDVWEGEQYDNPEQQFHIGGDVPVADSKPAAKPAPAAAKKEEDKKEKVVDDDSDIECWDGGNDGDSKPAAKKRPSENKNGDDEPKKKKAKTADDDDDVEVIEID</sequence>
<evidence type="ECO:0000256" key="4">
    <source>
        <dbReference type="ARBA" id="ARBA00022741"/>
    </source>
</evidence>
<dbReference type="InterPro" id="IPR023318">
    <property type="entry name" value="Ub_act_enz_dom_a_sf"/>
</dbReference>
<feature type="binding site" evidence="10">
    <location>
        <position position="80"/>
    </location>
    <ligand>
        <name>ATP</name>
        <dbReference type="ChEBI" id="CHEBI:30616"/>
    </ligand>
</feature>
<reference evidence="17" key="1">
    <citation type="submission" date="2020-06" db="EMBL/GenBank/DDBJ databases">
        <authorList>
            <consortium name="Plant Systems Biology data submission"/>
        </authorList>
    </citation>
    <scope>NUCLEOTIDE SEQUENCE</scope>
    <source>
        <strain evidence="17">D6</strain>
    </source>
</reference>
<proteinExistence type="inferred from homology"/>
<dbReference type="GO" id="GO:0005524">
    <property type="term" value="F:ATP binding"/>
    <property type="evidence" value="ECO:0007669"/>
    <property type="project" value="UniProtKB-UniRule"/>
</dbReference>
<evidence type="ECO:0000256" key="5">
    <source>
        <dbReference type="ARBA" id="ARBA00022786"/>
    </source>
</evidence>
<dbReference type="PROSITE" id="PS00865">
    <property type="entry name" value="UBIQUITIN_ACTIVAT_2"/>
    <property type="match status" value="1"/>
</dbReference>
<feature type="binding site" evidence="11">
    <location>
        <position position="457"/>
    </location>
    <ligand>
        <name>Zn(2+)</name>
        <dbReference type="ChEBI" id="CHEBI:29105"/>
    </ligand>
</feature>
<comment type="caution">
    <text evidence="17">The sequence shown here is derived from an EMBL/GenBank/DDBJ whole genome shotgun (WGS) entry which is preliminary data.</text>
</comment>
<evidence type="ECO:0000259" key="14">
    <source>
        <dbReference type="Pfam" id="PF00899"/>
    </source>
</evidence>
<keyword evidence="7 8" id="KW-0067">ATP-binding</keyword>
<dbReference type="Gene3D" id="3.10.290.20">
    <property type="entry name" value="Ubiquitin-like 2 activating enzyme e1b. Chain: B, domain 3"/>
    <property type="match status" value="1"/>
</dbReference>
<dbReference type="AlphaFoldDB" id="A0A9N8DC67"/>
<feature type="domain" description="Ubiquitin-activating enzyme SCCH" evidence="15">
    <location>
        <begin position="259"/>
        <end position="378"/>
    </location>
</feature>
<dbReference type="Pfam" id="PF14732">
    <property type="entry name" value="UAE_UbL"/>
    <property type="match status" value="1"/>
</dbReference>
<dbReference type="InterPro" id="IPR033127">
    <property type="entry name" value="UBQ-activ_enz_E1_Cys_AS"/>
</dbReference>
<feature type="binding site" evidence="10">
    <location>
        <begin position="32"/>
        <end position="37"/>
    </location>
    <ligand>
        <name>ATP</name>
        <dbReference type="ChEBI" id="CHEBI:30616"/>
    </ligand>
</feature>
<comment type="subunit">
    <text evidence="8">Heterodimer.</text>
</comment>
<feature type="binding site" evidence="11">
    <location>
        <position position="180"/>
    </location>
    <ligand>
        <name>Zn(2+)</name>
        <dbReference type="ChEBI" id="CHEBI:29105"/>
    </ligand>
</feature>
<dbReference type="Gene3D" id="1.10.10.520">
    <property type="entry name" value="Ubiquitin activating enzymes (Uba3). Chain: B, domain 2"/>
    <property type="match status" value="1"/>
</dbReference>
<name>A0A9N8DC67_9STRA</name>
<keyword evidence="18" id="KW-1185">Reference proteome</keyword>
<evidence type="ECO:0000256" key="8">
    <source>
        <dbReference type="PIRNR" id="PIRNR039133"/>
    </source>
</evidence>
<evidence type="ECO:0000256" key="9">
    <source>
        <dbReference type="PIRSR" id="PIRSR039133-1"/>
    </source>
</evidence>
<evidence type="ECO:0000256" key="6">
    <source>
        <dbReference type="ARBA" id="ARBA00022833"/>
    </source>
</evidence>
<evidence type="ECO:0000313" key="17">
    <source>
        <dbReference type="EMBL" id="CAB9497029.1"/>
    </source>
</evidence>
<evidence type="ECO:0000256" key="11">
    <source>
        <dbReference type="PIRSR" id="PIRSR039133-3"/>
    </source>
</evidence>
<feature type="domain" description="THIF-type NAD/FAD binding fold" evidence="14">
    <location>
        <begin position="14"/>
        <end position="424"/>
    </location>
</feature>
<dbReference type="InterPro" id="IPR000594">
    <property type="entry name" value="ThiF_NAD_FAD-bd"/>
</dbReference>
<feature type="binding site" evidence="10">
    <location>
        <begin position="64"/>
        <end position="67"/>
    </location>
    <ligand>
        <name>ATP</name>
        <dbReference type="ChEBI" id="CHEBI:30616"/>
    </ligand>
</feature>
<dbReference type="GO" id="GO:0046872">
    <property type="term" value="F:metal ion binding"/>
    <property type="evidence" value="ECO:0007669"/>
    <property type="project" value="UniProtKB-KW"/>
</dbReference>
<dbReference type="GO" id="GO:0005737">
    <property type="term" value="C:cytoplasm"/>
    <property type="evidence" value="ECO:0007669"/>
    <property type="project" value="TreeGrafter"/>
</dbReference>
<evidence type="ECO:0000313" key="18">
    <source>
        <dbReference type="Proteomes" id="UP001153069"/>
    </source>
</evidence>
<accession>A0A9N8DC67</accession>
<evidence type="ECO:0000256" key="13">
    <source>
        <dbReference type="SAM" id="MobiDB-lite"/>
    </source>
</evidence>
<feature type="binding site" evidence="10">
    <location>
        <position position="56"/>
    </location>
    <ligand>
        <name>ATP</name>
        <dbReference type="ChEBI" id="CHEBI:30616"/>
    </ligand>
</feature>
<protein>
    <recommendedName>
        <fullName evidence="8">SUMO-activating enzyme subunit</fullName>
    </recommendedName>
</protein>
<evidence type="ECO:0000256" key="2">
    <source>
        <dbReference type="ARBA" id="ARBA00005673"/>
    </source>
</evidence>
<dbReference type="EMBL" id="CAICTM010000013">
    <property type="protein sequence ID" value="CAB9497029.1"/>
    <property type="molecule type" value="Genomic_DNA"/>
</dbReference>
<evidence type="ECO:0000256" key="10">
    <source>
        <dbReference type="PIRSR" id="PIRSR039133-2"/>
    </source>
</evidence>
<dbReference type="Pfam" id="PF10585">
    <property type="entry name" value="UBA_E1_SCCH"/>
    <property type="match status" value="1"/>
</dbReference>
<evidence type="ECO:0000256" key="12">
    <source>
        <dbReference type="PROSITE-ProRule" id="PRU10132"/>
    </source>
</evidence>
<keyword evidence="4 8" id="KW-0547">Nucleotide-binding</keyword>